<evidence type="ECO:0000313" key="7">
    <source>
        <dbReference type="Ensembl" id="ENSACAP00000012496.4"/>
    </source>
</evidence>
<dbReference type="GeneTree" id="ENSGT00940000159076"/>
<keyword evidence="4" id="KW-0325">Glycoprotein</keyword>
<organism evidence="7 8">
    <name type="scientific">Anolis carolinensis</name>
    <name type="common">Green anole</name>
    <name type="synonym">American chameleon</name>
    <dbReference type="NCBI Taxonomy" id="28377"/>
    <lineage>
        <taxon>Eukaryota</taxon>
        <taxon>Metazoa</taxon>
        <taxon>Chordata</taxon>
        <taxon>Craniata</taxon>
        <taxon>Vertebrata</taxon>
        <taxon>Euteleostomi</taxon>
        <taxon>Lepidosauria</taxon>
        <taxon>Squamata</taxon>
        <taxon>Bifurcata</taxon>
        <taxon>Unidentata</taxon>
        <taxon>Episquamata</taxon>
        <taxon>Toxicofera</taxon>
        <taxon>Iguania</taxon>
        <taxon>Dactyloidae</taxon>
        <taxon>Anolis</taxon>
    </lineage>
</organism>
<dbReference type="PROSITE" id="PS00022">
    <property type="entry name" value="EGF_1"/>
    <property type="match status" value="1"/>
</dbReference>
<evidence type="ECO:0000256" key="3">
    <source>
        <dbReference type="ARBA" id="ARBA00023157"/>
    </source>
</evidence>
<feature type="disulfide bond" evidence="5">
    <location>
        <begin position="95"/>
        <end position="104"/>
    </location>
</feature>
<dbReference type="GO" id="GO:0007165">
    <property type="term" value="P:signal transduction"/>
    <property type="evidence" value="ECO:0007669"/>
    <property type="project" value="UniProtKB-ARBA"/>
</dbReference>
<sequence>MLLTDTLKLPLHHCCESDVFLLFQACEGENCDNISSHEKQNTPSETFNILNNLNSEKKNKPSNVLPFIGITDASKLSKHCCHNGGTCFLGTFCICPKHFTGRHCEYDTRIRNCGALGHGEWSQEGCQLCRCIYGTMDCFTQTGCGKRASLYTHTHTSSISSLSGLLFIYIY</sequence>
<dbReference type="Bgee" id="ENSACAG00000012758">
    <property type="expression patterns" value="Expressed in ovary and 1 other cell type or tissue"/>
</dbReference>
<comment type="similarity">
    <text evidence="1">Belongs to the EGF-CFC (Cripto-1/FRL1/Cryptic) family.</text>
</comment>
<dbReference type="AlphaFoldDB" id="G1KMQ4"/>
<reference evidence="7" key="3">
    <citation type="submission" date="2025-09" db="UniProtKB">
        <authorList>
            <consortium name="Ensembl"/>
        </authorList>
    </citation>
    <scope>IDENTIFICATION</scope>
</reference>
<dbReference type="Pfam" id="PF09443">
    <property type="entry name" value="CFC"/>
    <property type="match status" value="1"/>
</dbReference>
<evidence type="ECO:0000256" key="1">
    <source>
        <dbReference type="ARBA" id="ARBA00007384"/>
    </source>
</evidence>
<dbReference type="KEGG" id="acs:103277664"/>
<dbReference type="STRING" id="28377.ENSACAP00000012496"/>
<dbReference type="SUPFAM" id="SSF57196">
    <property type="entry name" value="EGF/Laminin"/>
    <property type="match status" value="2"/>
</dbReference>
<keyword evidence="8" id="KW-1185">Reference proteome</keyword>
<evidence type="ECO:0000256" key="5">
    <source>
        <dbReference type="PROSITE-ProRule" id="PRU00076"/>
    </source>
</evidence>
<evidence type="ECO:0000313" key="8">
    <source>
        <dbReference type="Proteomes" id="UP000001646"/>
    </source>
</evidence>
<dbReference type="FunFam" id="2.10.25.10:FF:000421">
    <property type="entry name" value="Teratocarcinoma-derived growth factor"/>
    <property type="match status" value="1"/>
</dbReference>
<keyword evidence="3 5" id="KW-1015">Disulfide bond</keyword>
<evidence type="ECO:0000259" key="6">
    <source>
        <dbReference type="PROSITE" id="PS50026"/>
    </source>
</evidence>
<dbReference type="Proteomes" id="UP000001646">
    <property type="component" value="Chromosome 2"/>
</dbReference>
<dbReference type="GeneID" id="103277664"/>
<name>G1KMQ4_ANOCA</name>
<dbReference type="InterPro" id="IPR000742">
    <property type="entry name" value="EGF"/>
</dbReference>
<gene>
    <name evidence="7" type="primary">LOC103277664</name>
</gene>
<dbReference type="Ensembl" id="ENSACAT00000012752.4">
    <property type="protein sequence ID" value="ENSACAP00000012496.4"/>
    <property type="gene ID" value="ENSACAG00000012758.4"/>
</dbReference>
<dbReference type="InParanoid" id="G1KMQ4"/>
<reference evidence="7" key="2">
    <citation type="submission" date="2025-08" db="UniProtKB">
        <authorList>
            <consortium name="Ensembl"/>
        </authorList>
    </citation>
    <scope>IDENTIFICATION</scope>
</reference>
<protein>
    <recommendedName>
        <fullName evidence="6">EGF-like domain-containing protein</fullName>
    </recommendedName>
</protein>
<dbReference type="Gene3D" id="2.10.25.10">
    <property type="entry name" value="Laminin"/>
    <property type="match status" value="1"/>
</dbReference>
<dbReference type="HOGENOM" id="CLU_092661_1_0_1"/>
<dbReference type="PROSITE" id="PS50026">
    <property type="entry name" value="EGF_3"/>
    <property type="match status" value="1"/>
</dbReference>
<dbReference type="InterPro" id="IPR019011">
    <property type="entry name" value="Cryptic/Cripto_CFC-dom"/>
</dbReference>
<reference evidence="7 8" key="1">
    <citation type="submission" date="2009-12" db="EMBL/GenBank/DDBJ databases">
        <title>The Genome Sequence of Anolis carolinensis (Green Anole Lizard).</title>
        <authorList>
            <consortium name="The Genome Sequencing Platform"/>
            <person name="Di Palma F."/>
            <person name="Alfoldi J."/>
            <person name="Heiman D."/>
            <person name="Young S."/>
            <person name="Grabherr M."/>
            <person name="Johnson J."/>
            <person name="Lander E.S."/>
            <person name="Lindblad-Toh K."/>
        </authorList>
    </citation>
    <scope>NUCLEOTIDE SEQUENCE [LARGE SCALE GENOMIC DNA]</scope>
    <source>
        <strain evidence="7 8">JBL SC #1</strain>
    </source>
</reference>
<proteinExistence type="inferred from homology"/>
<dbReference type="eggNOG" id="KOG1217">
    <property type="taxonomic scope" value="Eukaryota"/>
</dbReference>
<keyword evidence="2 5" id="KW-0245">EGF-like domain</keyword>
<evidence type="ECO:0000256" key="2">
    <source>
        <dbReference type="ARBA" id="ARBA00022536"/>
    </source>
</evidence>
<accession>G1KMQ4</accession>
<evidence type="ECO:0000256" key="4">
    <source>
        <dbReference type="ARBA" id="ARBA00023180"/>
    </source>
</evidence>
<feature type="domain" description="EGF-like" evidence="6">
    <location>
        <begin position="76"/>
        <end position="105"/>
    </location>
</feature>
<comment type="caution">
    <text evidence="5">Lacks conserved residue(s) required for the propagation of feature annotation.</text>
</comment>
<dbReference type="RefSeq" id="XP_016846912.2">
    <property type="nucleotide sequence ID" value="XM_016991423.2"/>
</dbReference>